<evidence type="ECO:0000256" key="1">
    <source>
        <dbReference type="SAM" id="Coils"/>
    </source>
</evidence>
<dbReference type="AlphaFoldDB" id="A0A8K0I0W6"/>
<evidence type="ECO:0000313" key="3">
    <source>
        <dbReference type="EMBL" id="KAG1331883.1"/>
    </source>
</evidence>
<sequence>MEGGARGLVIGPEMRTEELEMLCRVMQKKRKASATTEESSKHPRTKSSMALVVPSPARALSQRILLPTLDSSFYQTNTYDSLIQLAYHLEHFLNAIKVVRSKMAEVQEKANVEEERALMMERTTKKVQVIRTLGLTLIFLKLTQMTK</sequence>
<proteinExistence type="predicted"/>
<organism evidence="3 4">
    <name type="scientific">Cocos nucifera</name>
    <name type="common">Coconut palm</name>
    <dbReference type="NCBI Taxonomy" id="13894"/>
    <lineage>
        <taxon>Eukaryota</taxon>
        <taxon>Viridiplantae</taxon>
        <taxon>Streptophyta</taxon>
        <taxon>Embryophyta</taxon>
        <taxon>Tracheophyta</taxon>
        <taxon>Spermatophyta</taxon>
        <taxon>Magnoliopsida</taxon>
        <taxon>Liliopsida</taxon>
        <taxon>Arecaceae</taxon>
        <taxon>Arecoideae</taxon>
        <taxon>Cocoseae</taxon>
        <taxon>Attaleinae</taxon>
        <taxon>Cocos</taxon>
    </lineage>
</organism>
<name>A0A8K0I0W6_COCNU</name>
<accession>A0A8K0I0W6</accession>
<evidence type="ECO:0000313" key="4">
    <source>
        <dbReference type="Proteomes" id="UP000797356"/>
    </source>
</evidence>
<keyword evidence="4" id="KW-1185">Reference proteome</keyword>
<dbReference type="Proteomes" id="UP000797356">
    <property type="component" value="Chromosome 2"/>
</dbReference>
<evidence type="ECO:0000256" key="2">
    <source>
        <dbReference type="SAM" id="MobiDB-lite"/>
    </source>
</evidence>
<dbReference type="EMBL" id="CM017873">
    <property type="protein sequence ID" value="KAG1331883.1"/>
    <property type="molecule type" value="Genomic_DNA"/>
</dbReference>
<reference evidence="3" key="1">
    <citation type="journal article" date="2017" name="Gigascience">
        <title>The genome draft of coconut (Cocos nucifera).</title>
        <authorList>
            <person name="Xiao Y."/>
            <person name="Xu P."/>
            <person name="Fan H."/>
            <person name="Baudouin L."/>
            <person name="Xia W."/>
            <person name="Bocs S."/>
            <person name="Xu J."/>
            <person name="Li Q."/>
            <person name="Guo A."/>
            <person name="Zhou L."/>
            <person name="Li J."/>
            <person name="Wu Y."/>
            <person name="Ma Z."/>
            <person name="Armero A."/>
            <person name="Issali A.E."/>
            <person name="Liu N."/>
            <person name="Peng M."/>
            <person name="Yang Y."/>
        </authorList>
    </citation>
    <scope>NUCLEOTIDE SEQUENCE</scope>
    <source>
        <tissue evidence="3">Spear leaf of Hainan Tall coconut</tissue>
    </source>
</reference>
<reference evidence="3" key="2">
    <citation type="submission" date="2019-07" db="EMBL/GenBank/DDBJ databases">
        <authorList>
            <person name="Yang Y."/>
            <person name="Bocs S."/>
            <person name="Baudouin L."/>
        </authorList>
    </citation>
    <scope>NUCLEOTIDE SEQUENCE</scope>
    <source>
        <tissue evidence="3">Spear leaf of Hainan Tall coconut</tissue>
    </source>
</reference>
<comment type="caution">
    <text evidence="3">The sequence shown here is derived from an EMBL/GenBank/DDBJ whole genome shotgun (WGS) entry which is preliminary data.</text>
</comment>
<feature type="region of interest" description="Disordered" evidence="2">
    <location>
        <begin position="27"/>
        <end position="51"/>
    </location>
</feature>
<keyword evidence="1" id="KW-0175">Coiled coil</keyword>
<feature type="coiled-coil region" evidence="1">
    <location>
        <begin position="96"/>
        <end position="123"/>
    </location>
</feature>
<protein>
    <submittedName>
        <fullName evidence="3">Uncharacterized protein</fullName>
    </submittedName>
</protein>
<gene>
    <name evidence="3" type="ORF">COCNU_02G018510</name>
</gene>